<evidence type="ECO:0008006" key="3">
    <source>
        <dbReference type="Google" id="ProtNLM"/>
    </source>
</evidence>
<keyword evidence="2" id="KW-1185">Reference proteome</keyword>
<dbReference type="Proteomes" id="UP001213000">
    <property type="component" value="Unassembled WGS sequence"/>
</dbReference>
<accession>A0AAD5VHK6</accession>
<organism evidence="1 2">
    <name type="scientific">Leucocoprinus birnbaumii</name>
    <dbReference type="NCBI Taxonomy" id="56174"/>
    <lineage>
        <taxon>Eukaryota</taxon>
        <taxon>Fungi</taxon>
        <taxon>Dikarya</taxon>
        <taxon>Basidiomycota</taxon>
        <taxon>Agaricomycotina</taxon>
        <taxon>Agaricomycetes</taxon>
        <taxon>Agaricomycetidae</taxon>
        <taxon>Agaricales</taxon>
        <taxon>Agaricineae</taxon>
        <taxon>Agaricaceae</taxon>
        <taxon>Leucocoprinus</taxon>
    </lineage>
</organism>
<name>A0AAD5VHK6_9AGAR</name>
<dbReference type="EMBL" id="JANIEX010001270">
    <property type="protein sequence ID" value="KAJ3559851.1"/>
    <property type="molecule type" value="Genomic_DNA"/>
</dbReference>
<gene>
    <name evidence="1" type="ORF">NP233_g11160</name>
</gene>
<reference evidence="1" key="1">
    <citation type="submission" date="2022-07" db="EMBL/GenBank/DDBJ databases">
        <title>Genome Sequence of Leucocoprinus birnbaumii.</title>
        <authorList>
            <person name="Buettner E."/>
        </authorList>
    </citation>
    <scope>NUCLEOTIDE SEQUENCE</scope>
    <source>
        <strain evidence="1">VT141</strain>
    </source>
</reference>
<evidence type="ECO:0000313" key="1">
    <source>
        <dbReference type="EMBL" id="KAJ3559851.1"/>
    </source>
</evidence>
<dbReference type="Gene3D" id="3.30.710.10">
    <property type="entry name" value="Potassium Channel Kv1.1, Chain A"/>
    <property type="match status" value="1"/>
</dbReference>
<dbReference type="AlphaFoldDB" id="A0AAD5VHK6"/>
<sequence length="228" mass="26278">MPNDPLNQLPQKGPYHIRGGDLYIQVEQFLFRVHSYFFLRESNFWRNELDGPVTANNHRDDAPLKIGNNAATRYILKDVKAADFTKLLGVFYNRNYGDFSKAKGGDWIAILRLAGKWDFHEIKELAVEHLKKHTMELSHRVRLYEENQVDGKHLFPLYVQLSSREEVFGLEEARVLGIETFVLVQQARERLRGQASPSDPMQNPLPPGIQRPDIRSIVAATFNIPLPE</sequence>
<protein>
    <recommendedName>
        <fullName evidence="3">BTB domain-containing protein</fullName>
    </recommendedName>
</protein>
<proteinExistence type="predicted"/>
<evidence type="ECO:0000313" key="2">
    <source>
        <dbReference type="Proteomes" id="UP001213000"/>
    </source>
</evidence>
<dbReference type="SUPFAM" id="SSF54695">
    <property type="entry name" value="POZ domain"/>
    <property type="match status" value="1"/>
</dbReference>
<comment type="caution">
    <text evidence="1">The sequence shown here is derived from an EMBL/GenBank/DDBJ whole genome shotgun (WGS) entry which is preliminary data.</text>
</comment>
<dbReference type="InterPro" id="IPR011333">
    <property type="entry name" value="SKP1/BTB/POZ_sf"/>
</dbReference>